<dbReference type="InterPro" id="IPR036736">
    <property type="entry name" value="ACP-like_sf"/>
</dbReference>
<accession>A3QCJ8</accession>
<dbReference type="eggNOG" id="COG0236">
    <property type="taxonomic scope" value="Bacteria"/>
</dbReference>
<protein>
    <recommendedName>
        <fullName evidence="1">Carrier domain-containing protein</fullName>
    </recommendedName>
</protein>
<feature type="domain" description="Carrier" evidence="1">
    <location>
        <begin position="1"/>
        <end position="75"/>
    </location>
</feature>
<dbReference type="Gene3D" id="1.10.1200.10">
    <property type="entry name" value="ACP-like"/>
    <property type="match status" value="1"/>
</dbReference>
<reference evidence="2 3" key="1">
    <citation type="submission" date="2007-03" db="EMBL/GenBank/DDBJ databases">
        <title>Complete sequence of Shewanella loihica PV-4.</title>
        <authorList>
            <consortium name="US DOE Joint Genome Institute"/>
            <person name="Copeland A."/>
            <person name="Lucas S."/>
            <person name="Lapidus A."/>
            <person name="Barry K."/>
            <person name="Detter J.C."/>
            <person name="Glavina del Rio T."/>
            <person name="Hammon N."/>
            <person name="Israni S."/>
            <person name="Dalin E."/>
            <person name="Tice H."/>
            <person name="Pitluck S."/>
            <person name="Chain P."/>
            <person name="Malfatti S."/>
            <person name="Shin M."/>
            <person name="Vergez L."/>
            <person name="Schmutz J."/>
            <person name="Larimer F."/>
            <person name="Land M."/>
            <person name="Hauser L."/>
            <person name="Kyrpides N."/>
            <person name="Mikhailova N."/>
            <person name="Romine M.F."/>
            <person name="Serres G."/>
            <person name="Fredrickson J."/>
            <person name="Tiedje J."/>
            <person name="Richardson P."/>
        </authorList>
    </citation>
    <scope>NUCLEOTIDE SEQUENCE [LARGE SCALE GENOMIC DNA]</scope>
    <source>
        <strain evidence="3">ATCC BAA-1088 / PV-4</strain>
    </source>
</reference>
<dbReference type="HOGENOM" id="CLU_108696_20_5_6"/>
<dbReference type="AlphaFoldDB" id="A3QCJ8"/>
<dbReference type="KEGG" id="slo:Shew_1327"/>
<dbReference type="RefSeq" id="WP_011865128.1">
    <property type="nucleotide sequence ID" value="NC_009092.1"/>
</dbReference>
<gene>
    <name evidence="2" type="ordered locus">Shew_1327</name>
</gene>
<dbReference type="OrthoDB" id="5999171at2"/>
<evidence type="ECO:0000313" key="3">
    <source>
        <dbReference type="Proteomes" id="UP000001558"/>
    </source>
</evidence>
<dbReference type="InterPro" id="IPR009081">
    <property type="entry name" value="PP-bd_ACP"/>
</dbReference>
<dbReference type="PROSITE" id="PS50075">
    <property type="entry name" value="CARRIER"/>
    <property type="match status" value="1"/>
</dbReference>
<name>A3QCJ8_SHELP</name>
<sequence>MNKQEFLNALEEILELDENTLKGDEVLMDIEQWDSLAFLSIIAMADEHFDIVIQGDKLEEINTVGDLVGLVEEHLAA</sequence>
<dbReference type="SUPFAM" id="SSF47336">
    <property type="entry name" value="ACP-like"/>
    <property type="match status" value="1"/>
</dbReference>
<dbReference type="Pfam" id="PF00550">
    <property type="entry name" value="PP-binding"/>
    <property type="match status" value="1"/>
</dbReference>
<organism evidence="2 3">
    <name type="scientific">Shewanella loihica (strain ATCC BAA-1088 / PV-4)</name>
    <dbReference type="NCBI Taxonomy" id="323850"/>
    <lineage>
        <taxon>Bacteria</taxon>
        <taxon>Pseudomonadati</taxon>
        <taxon>Pseudomonadota</taxon>
        <taxon>Gammaproteobacteria</taxon>
        <taxon>Alteromonadales</taxon>
        <taxon>Shewanellaceae</taxon>
        <taxon>Shewanella</taxon>
    </lineage>
</organism>
<dbReference type="STRING" id="323850.Shew_1327"/>
<dbReference type="Proteomes" id="UP000001558">
    <property type="component" value="Chromosome"/>
</dbReference>
<keyword evidence="3" id="KW-1185">Reference proteome</keyword>
<evidence type="ECO:0000313" key="2">
    <source>
        <dbReference type="EMBL" id="ABO23196.1"/>
    </source>
</evidence>
<evidence type="ECO:0000259" key="1">
    <source>
        <dbReference type="PROSITE" id="PS50075"/>
    </source>
</evidence>
<dbReference type="EMBL" id="CP000606">
    <property type="protein sequence ID" value="ABO23196.1"/>
    <property type="molecule type" value="Genomic_DNA"/>
</dbReference>
<proteinExistence type="predicted"/>